<reference evidence="2" key="2">
    <citation type="submission" date="2007-03" db="EMBL/GenBank/DDBJ databases">
        <authorList>
            <consortium name="The International Medicago Genome Annotation Group"/>
        </authorList>
    </citation>
    <scope>NUCLEOTIDE SEQUENCE</scope>
</reference>
<feature type="transmembrane region" description="Helical" evidence="1">
    <location>
        <begin position="104"/>
        <end position="121"/>
    </location>
</feature>
<gene>
    <name evidence="2" type="ORF">MtrDRAFT_AC150798g18v2</name>
</gene>
<keyword evidence="1" id="KW-0472">Membrane</keyword>
<feature type="transmembrane region" description="Helical" evidence="1">
    <location>
        <begin position="73"/>
        <end position="97"/>
    </location>
</feature>
<dbReference type="EMBL" id="AC150798">
    <property type="protein sequence ID" value="ABD33013.1"/>
    <property type="molecule type" value="Genomic_DNA"/>
</dbReference>
<organism evidence="2">
    <name type="scientific">Medicago truncatula</name>
    <name type="common">Barrel medic</name>
    <name type="synonym">Medicago tribuloides</name>
    <dbReference type="NCBI Taxonomy" id="3880"/>
    <lineage>
        <taxon>Eukaryota</taxon>
        <taxon>Viridiplantae</taxon>
        <taxon>Streptophyta</taxon>
        <taxon>Embryophyta</taxon>
        <taxon>Tracheophyta</taxon>
        <taxon>Spermatophyta</taxon>
        <taxon>Magnoliopsida</taxon>
        <taxon>eudicotyledons</taxon>
        <taxon>Gunneridae</taxon>
        <taxon>Pentapetalae</taxon>
        <taxon>rosids</taxon>
        <taxon>fabids</taxon>
        <taxon>Fabales</taxon>
        <taxon>Fabaceae</taxon>
        <taxon>Papilionoideae</taxon>
        <taxon>50 kb inversion clade</taxon>
        <taxon>NPAAA clade</taxon>
        <taxon>Hologalegina</taxon>
        <taxon>IRL clade</taxon>
        <taxon>Trifolieae</taxon>
        <taxon>Medicago</taxon>
    </lineage>
</organism>
<name>Q2HT31_MEDTR</name>
<proteinExistence type="predicted"/>
<evidence type="ECO:0000256" key="1">
    <source>
        <dbReference type="SAM" id="Phobius"/>
    </source>
</evidence>
<protein>
    <recommendedName>
        <fullName evidence="3">Transmembrane protein</fullName>
    </recommendedName>
</protein>
<evidence type="ECO:0008006" key="3">
    <source>
        <dbReference type="Google" id="ProtNLM"/>
    </source>
</evidence>
<keyword evidence="1" id="KW-0812">Transmembrane</keyword>
<reference evidence="2" key="1">
    <citation type="submission" date="2005-04" db="EMBL/GenBank/DDBJ databases">
        <authorList>
            <person name="Town C.D."/>
        </authorList>
    </citation>
    <scope>NUCLEOTIDE SEQUENCE</scope>
</reference>
<keyword evidence="1" id="KW-1133">Transmembrane helix</keyword>
<accession>Q2HT31</accession>
<evidence type="ECO:0000313" key="2">
    <source>
        <dbReference type="EMBL" id="ABD33013.1"/>
    </source>
</evidence>
<dbReference type="AlphaFoldDB" id="Q2HT31"/>
<sequence length="130" mass="14182">MNNSGGLSPRQVALFQLLTFSHSSGLLDLGEHGFLETLQGLVLRRIPTYAAAAIFEVTLSRVWLCVTHVVPKFVVVVVVAARCSAVHISSIILSVLLQAMFRNIFLWLEIAIFYFVAQVVGSGNCHRVGG</sequence>